<feature type="non-terminal residue" evidence="2">
    <location>
        <position position="1"/>
    </location>
</feature>
<dbReference type="Pfam" id="PF01930">
    <property type="entry name" value="Cas_Cas4"/>
    <property type="match status" value="1"/>
</dbReference>
<feature type="domain" description="DUF83" evidence="1">
    <location>
        <begin position="2"/>
        <end position="44"/>
    </location>
</feature>
<keyword evidence="3" id="KW-1185">Reference proteome</keyword>
<name>A0ABX0A8C4_9BACI</name>
<comment type="caution">
    <text evidence="2">The sequence shown here is derived from an EMBL/GenBank/DDBJ whole genome shotgun (WGS) entry which is preliminary data.</text>
</comment>
<dbReference type="InterPro" id="IPR022765">
    <property type="entry name" value="Dna2/Cas4_DUF83"/>
</dbReference>
<sequence length="63" mass="7597">ITVEYRDKVKKVITEMYDYYVRRYTPKVKTGKFCKSCSLQHICLPNMLKKRSVKSYIERMIGE</sequence>
<proteinExistence type="predicted"/>
<reference evidence="2 3" key="1">
    <citation type="submission" date="2020-01" db="EMBL/GenBank/DDBJ databases">
        <title>A novel Bacillus sp. from Pasinler.</title>
        <authorList>
            <person name="Adiguzel A."/>
            <person name="Ay H."/>
            <person name="Baltaci M.O."/>
        </authorList>
    </citation>
    <scope>NUCLEOTIDE SEQUENCE [LARGE SCALE GENOMIC DNA]</scope>
    <source>
        <strain evidence="2 3">P1</strain>
    </source>
</reference>
<dbReference type="Proteomes" id="UP000743899">
    <property type="component" value="Unassembled WGS sequence"/>
</dbReference>
<accession>A0ABX0A8C4</accession>
<protein>
    <submittedName>
        <fullName evidence="2">Dna2/Cas4 domain-containing protein</fullName>
    </submittedName>
</protein>
<organism evidence="2 3">
    <name type="scientific">Pallidibacillus pasinlerensis</name>
    <dbReference type="NCBI Taxonomy" id="2703818"/>
    <lineage>
        <taxon>Bacteria</taxon>
        <taxon>Bacillati</taxon>
        <taxon>Bacillota</taxon>
        <taxon>Bacilli</taxon>
        <taxon>Bacillales</taxon>
        <taxon>Bacillaceae</taxon>
        <taxon>Pallidibacillus</taxon>
    </lineage>
</organism>
<evidence type="ECO:0000313" key="2">
    <source>
        <dbReference type="EMBL" id="NCU18465.1"/>
    </source>
</evidence>
<gene>
    <name evidence="2" type="ORF">GW534_12150</name>
</gene>
<dbReference type="EMBL" id="JAACYS010000061">
    <property type="protein sequence ID" value="NCU18465.1"/>
    <property type="molecule type" value="Genomic_DNA"/>
</dbReference>
<dbReference type="RefSeq" id="WP_161921294.1">
    <property type="nucleotide sequence ID" value="NZ_JAACYS010000061.1"/>
</dbReference>
<evidence type="ECO:0000313" key="3">
    <source>
        <dbReference type="Proteomes" id="UP000743899"/>
    </source>
</evidence>
<evidence type="ECO:0000259" key="1">
    <source>
        <dbReference type="Pfam" id="PF01930"/>
    </source>
</evidence>